<comment type="subunit">
    <text evidence="6">Homodecamer; pentamer of dimers.</text>
</comment>
<comment type="pathway">
    <text evidence="6">Cofactor biosynthesis; coenzyme A biosynthesis.</text>
</comment>
<evidence type="ECO:0000256" key="1">
    <source>
        <dbReference type="ARBA" id="ARBA00005033"/>
    </source>
</evidence>
<dbReference type="Gene3D" id="3.20.20.60">
    <property type="entry name" value="Phosphoenolpyruvate-binding domains"/>
    <property type="match status" value="1"/>
</dbReference>
<dbReference type="GO" id="GO:0003864">
    <property type="term" value="F:3-methyl-2-oxobutanoate hydroxymethyltransferase activity"/>
    <property type="evidence" value="ECO:0007669"/>
    <property type="project" value="UniProtKB-UniRule"/>
</dbReference>
<comment type="caution">
    <text evidence="10">The sequence shown here is derived from an EMBL/GenBank/DDBJ whole genome shotgun (WGS) entry which is preliminary data.</text>
</comment>
<dbReference type="InterPro" id="IPR003700">
    <property type="entry name" value="Pantoate_hydroxy_MeTrfase"/>
</dbReference>
<dbReference type="CDD" id="cd06557">
    <property type="entry name" value="KPHMT-like"/>
    <property type="match status" value="1"/>
</dbReference>
<evidence type="ECO:0000256" key="7">
    <source>
        <dbReference type="PIRSR" id="PIRSR000388-1"/>
    </source>
</evidence>
<evidence type="ECO:0000256" key="3">
    <source>
        <dbReference type="ARBA" id="ARBA00022679"/>
    </source>
</evidence>
<keyword evidence="5 6" id="KW-0173">Coenzyme A biosynthesis</keyword>
<dbReference type="InterPro" id="IPR015813">
    <property type="entry name" value="Pyrv/PenolPyrv_kinase-like_dom"/>
</dbReference>
<keyword evidence="6" id="KW-0963">Cytoplasm</keyword>
<dbReference type="PIRSF" id="PIRSF000388">
    <property type="entry name" value="Pantoate_hydroxy_MeTrfase"/>
    <property type="match status" value="1"/>
</dbReference>
<feature type="binding site" evidence="6 9">
    <location>
        <position position="119"/>
    </location>
    <ligand>
        <name>Mg(2+)</name>
        <dbReference type="ChEBI" id="CHEBI:18420"/>
    </ligand>
</feature>
<dbReference type="GO" id="GO:0008168">
    <property type="term" value="F:methyltransferase activity"/>
    <property type="evidence" value="ECO:0007669"/>
    <property type="project" value="UniProtKB-KW"/>
</dbReference>
<evidence type="ECO:0000313" key="10">
    <source>
        <dbReference type="EMBL" id="HHQ80343.1"/>
    </source>
</evidence>
<dbReference type="EC" id="2.1.2.11" evidence="6"/>
<comment type="function">
    <text evidence="6">Catalyzes the reversible reaction in which hydroxymethyl group from 5,10-methylenetetrahydrofolate is transferred onto alpha-ketoisovalerate to form ketopantoate.</text>
</comment>
<feature type="active site" description="Proton acceptor" evidence="6 7">
    <location>
        <position position="186"/>
    </location>
</feature>
<dbReference type="GO" id="GO:0000287">
    <property type="term" value="F:magnesium ion binding"/>
    <property type="evidence" value="ECO:0007669"/>
    <property type="project" value="TreeGrafter"/>
</dbReference>
<evidence type="ECO:0000256" key="8">
    <source>
        <dbReference type="PIRSR" id="PIRSR000388-2"/>
    </source>
</evidence>
<dbReference type="NCBIfam" id="TIGR00222">
    <property type="entry name" value="panB"/>
    <property type="match status" value="1"/>
</dbReference>
<evidence type="ECO:0000256" key="2">
    <source>
        <dbReference type="ARBA" id="ARBA00008676"/>
    </source>
</evidence>
<dbReference type="GO" id="GO:0015937">
    <property type="term" value="P:coenzyme A biosynthetic process"/>
    <property type="evidence" value="ECO:0007669"/>
    <property type="project" value="UniProtKB-UniRule"/>
</dbReference>
<reference evidence="10" key="1">
    <citation type="journal article" date="2020" name="mSystems">
        <title>Genome- and Community-Level Interaction Insights into Carbon Utilization and Element Cycling Functions of Hydrothermarchaeota in Hydrothermal Sediment.</title>
        <authorList>
            <person name="Zhou Z."/>
            <person name="Liu Y."/>
            <person name="Xu W."/>
            <person name="Pan J."/>
            <person name="Luo Z.H."/>
            <person name="Li M."/>
        </authorList>
    </citation>
    <scope>NUCLEOTIDE SEQUENCE [LARGE SCALE GENOMIC DNA]</scope>
    <source>
        <strain evidence="10">SpSt-1116</strain>
    </source>
</reference>
<dbReference type="SUPFAM" id="SSF51621">
    <property type="entry name" value="Phosphoenolpyruvate/pyruvate domain"/>
    <property type="match status" value="1"/>
</dbReference>
<dbReference type="PANTHER" id="PTHR20881:SF0">
    <property type="entry name" value="3-METHYL-2-OXOBUTANOATE HYDROXYMETHYLTRANSFERASE"/>
    <property type="match status" value="1"/>
</dbReference>
<organism evidence="10">
    <name type="scientific">Fervidicoccus fontis</name>
    <dbReference type="NCBI Taxonomy" id="683846"/>
    <lineage>
        <taxon>Archaea</taxon>
        <taxon>Thermoproteota</taxon>
        <taxon>Thermoprotei</taxon>
        <taxon>Fervidicoccales</taxon>
        <taxon>Fervidicoccaceae</taxon>
        <taxon>Fervidicoccus</taxon>
    </lineage>
</organism>
<feature type="binding site" evidence="6 9">
    <location>
        <position position="88"/>
    </location>
    <ligand>
        <name>Mg(2+)</name>
        <dbReference type="ChEBI" id="CHEBI:18420"/>
    </ligand>
</feature>
<protein>
    <recommendedName>
        <fullName evidence="6">3-methyl-2-oxobutanoate hydroxymethyltransferase</fullName>
        <ecNumber evidence="6">2.1.2.11</ecNumber>
    </recommendedName>
    <alternativeName>
        <fullName evidence="6">Ketopantoate hydroxymethyltransferase</fullName>
        <shortName evidence="6">KPHMT</shortName>
    </alternativeName>
</protein>
<dbReference type="EMBL" id="DRZC01000033">
    <property type="protein sequence ID" value="HHQ80343.1"/>
    <property type="molecule type" value="Genomic_DNA"/>
</dbReference>
<keyword evidence="4 6" id="KW-0460">Magnesium</keyword>
<dbReference type="GO" id="GO:0015940">
    <property type="term" value="P:pantothenate biosynthetic process"/>
    <property type="evidence" value="ECO:0007669"/>
    <property type="project" value="UniProtKB-UniRule"/>
</dbReference>
<dbReference type="GO" id="GO:0005737">
    <property type="term" value="C:cytoplasm"/>
    <property type="evidence" value="ECO:0007669"/>
    <property type="project" value="UniProtKB-SubCell"/>
</dbReference>
<name>A0A7J3ZJV7_9CREN</name>
<dbReference type="UniPathway" id="UPA00241"/>
<evidence type="ECO:0000256" key="9">
    <source>
        <dbReference type="PIRSR" id="PIRSR000388-3"/>
    </source>
</evidence>
<dbReference type="AlphaFoldDB" id="A0A7J3ZJV7"/>
<comment type="similarity">
    <text evidence="2 6">Belongs to the PanB family.</text>
</comment>
<accession>A0A7J3ZJV7</accession>
<dbReference type="PANTHER" id="PTHR20881">
    <property type="entry name" value="3-METHYL-2-OXOBUTANOATE HYDROXYMETHYLTRANSFERASE"/>
    <property type="match status" value="1"/>
</dbReference>
<dbReference type="NCBIfam" id="NF001452">
    <property type="entry name" value="PRK00311.1"/>
    <property type="match status" value="1"/>
</dbReference>
<feature type="binding site" evidence="6 8">
    <location>
        <begin position="49"/>
        <end position="50"/>
    </location>
    <ligand>
        <name>3-methyl-2-oxobutanoate</name>
        <dbReference type="ChEBI" id="CHEBI:11851"/>
    </ligand>
</feature>
<comment type="subcellular location">
    <subcellularLocation>
        <location evidence="6">Cytoplasm</location>
    </subcellularLocation>
</comment>
<keyword evidence="6 9" id="KW-0479">Metal-binding</keyword>
<comment type="cofactor">
    <cofactor evidence="6 9">
        <name>Mg(2+)</name>
        <dbReference type="ChEBI" id="CHEBI:18420"/>
    </cofactor>
    <text evidence="6 9">Binds 1 Mg(2+) ion per subunit.</text>
</comment>
<comment type="catalytic activity">
    <reaction evidence="6">
        <text>(6R)-5,10-methylene-5,6,7,8-tetrahydrofolate + 3-methyl-2-oxobutanoate + H2O = 2-dehydropantoate + (6S)-5,6,7,8-tetrahydrofolate</text>
        <dbReference type="Rhea" id="RHEA:11824"/>
        <dbReference type="ChEBI" id="CHEBI:11561"/>
        <dbReference type="ChEBI" id="CHEBI:11851"/>
        <dbReference type="ChEBI" id="CHEBI:15377"/>
        <dbReference type="ChEBI" id="CHEBI:15636"/>
        <dbReference type="ChEBI" id="CHEBI:57453"/>
        <dbReference type="EC" id="2.1.2.11"/>
    </reaction>
</comment>
<feature type="binding site" evidence="6 9">
    <location>
        <position position="49"/>
    </location>
    <ligand>
        <name>Mg(2+)</name>
        <dbReference type="ChEBI" id="CHEBI:18420"/>
    </ligand>
</feature>
<gene>
    <name evidence="6 10" type="primary">panB</name>
    <name evidence="10" type="ORF">ENM78_02620</name>
</gene>
<dbReference type="Pfam" id="PF02548">
    <property type="entry name" value="Pantoate_transf"/>
    <property type="match status" value="1"/>
</dbReference>
<dbReference type="InterPro" id="IPR040442">
    <property type="entry name" value="Pyrv_kinase-like_dom_sf"/>
</dbReference>
<evidence type="ECO:0000256" key="6">
    <source>
        <dbReference type="HAMAP-Rule" id="MF_00156"/>
    </source>
</evidence>
<dbReference type="HAMAP" id="MF_00156">
    <property type="entry name" value="PanB"/>
    <property type="match status" value="1"/>
</dbReference>
<evidence type="ECO:0000256" key="4">
    <source>
        <dbReference type="ARBA" id="ARBA00022842"/>
    </source>
</evidence>
<dbReference type="FunFam" id="3.20.20.60:FF:000003">
    <property type="entry name" value="3-methyl-2-oxobutanoate hydroxymethyltransferase"/>
    <property type="match status" value="1"/>
</dbReference>
<sequence>MKLLTEKITVKKLLRKKASGEKITMVTAYDTPFARLVDEAGVDSILVGDSAGMVVWGMENTLSVTLDMMIEHTKAVARAKPRALVVADMPFMSYELGTATAMKSAAELVKAGAEAVKLEGGEEFAEEIRGIIRAGIPVMGHIGLTPQRYLRLGGYRLVGKKSNEQEALLRDALALQEAGVFAIILEFVVAEVAKKVTEKLAIPTICIGSGPYCDGQVLVLHDMLGLTLNPPPFAKRYADLSSIVVSAVRRFVNEVKGRGFPSREHYFTLEE</sequence>
<comment type="pathway">
    <text evidence="1">Cofactor biosynthesis; (R)-pantothenate biosynthesis; (R)-pantoate from 3-methyl-2-oxobutanoate: step 1/2.</text>
</comment>
<feature type="binding site" evidence="6 8">
    <location>
        <position position="88"/>
    </location>
    <ligand>
        <name>3-methyl-2-oxobutanoate</name>
        <dbReference type="ChEBI" id="CHEBI:11851"/>
    </ligand>
</feature>
<evidence type="ECO:0000256" key="5">
    <source>
        <dbReference type="ARBA" id="ARBA00022993"/>
    </source>
</evidence>
<keyword evidence="10" id="KW-0489">Methyltransferase</keyword>
<feature type="binding site" evidence="6 8">
    <location>
        <position position="117"/>
    </location>
    <ligand>
        <name>3-methyl-2-oxobutanoate</name>
        <dbReference type="ChEBI" id="CHEBI:11851"/>
    </ligand>
</feature>
<dbReference type="GO" id="GO:0032259">
    <property type="term" value="P:methylation"/>
    <property type="evidence" value="ECO:0007669"/>
    <property type="project" value="UniProtKB-KW"/>
</dbReference>
<proteinExistence type="inferred from homology"/>
<keyword evidence="3 6" id="KW-0808">Transferase</keyword>